<organism evidence="2 3">
    <name type="scientific">Paraburkholderia acidisoli</name>
    <dbReference type="NCBI Taxonomy" id="2571748"/>
    <lineage>
        <taxon>Bacteria</taxon>
        <taxon>Pseudomonadati</taxon>
        <taxon>Pseudomonadota</taxon>
        <taxon>Betaproteobacteria</taxon>
        <taxon>Burkholderiales</taxon>
        <taxon>Burkholderiaceae</taxon>
        <taxon>Paraburkholderia</taxon>
    </lineage>
</organism>
<feature type="region of interest" description="Disordered" evidence="1">
    <location>
        <begin position="27"/>
        <end position="46"/>
    </location>
</feature>
<dbReference type="EMBL" id="CP046913">
    <property type="protein sequence ID" value="QGZ62363.1"/>
    <property type="molecule type" value="Genomic_DNA"/>
</dbReference>
<keyword evidence="3" id="KW-1185">Reference proteome</keyword>
<dbReference type="AlphaFoldDB" id="A0A7Z2JFX7"/>
<accession>A0A7Z2JFX7</accession>
<sequence>MHASTRTRVVSQKLQDSLEFRDRLGTRAAHVEQRPEAQRGIDTRDDEEHVRIARNRNAIAAETQDETVAARRARRVRRSENERCECSHSQTLAIHVKTFDCMADTTLARRIGNDSTR</sequence>
<name>A0A7Z2JFX7_9BURK</name>
<dbReference type="RefSeq" id="WP_158951390.1">
    <property type="nucleotide sequence ID" value="NZ_CP046913.1"/>
</dbReference>
<evidence type="ECO:0000313" key="3">
    <source>
        <dbReference type="Proteomes" id="UP000433577"/>
    </source>
</evidence>
<reference evidence="2 3" key="1">
    <citation type="submission" date="2019-12" db="EMBL/GenBank/DDBJ databases">
        <title>Paraburkholderia acidiphila 7Q-K02 sp. nov and Paraburkholderia acidisoli DHF22 sp. nov., two strains isolated from forest soil.</title>
        <authorList>
            <person name="Gao Z."/>
            <person name="Qiu L."/>
        </authorList>
    </citation>
    <scope>NUCLEOTIDE SEQUENCE [LARGE SCALE GENOMIC DNA]</scope>
    <source>
        <strain evidence="2 3">DHF22</strain>
    </source>
</reference>
<evidence type="ECO:0000256" key="1">
    <source>
        <dbReference type="SAM" id="MobiDB-lite"/>
    </source>
</evidence>
<dbReference type="KEGG" id="pacs:FAZ98_11845"/>
<evidence type="ECO:0000313" key="2">
    <source>
        <dbReference type="EMBL" id="QGZ62363.1"/>
    </source>
</evidence>
<proteinExistence type="predicted"/>
<gene>
    <name evidence="2" type="ORF">FAZ98_11845</name>
</gene>
<dbReference type="Proteomes" id="UP000433577">
    <property type="component" value="Chromosome 1"/>
</dbReference>
<protein>
    <submittedName>
        <fullName evidence="2">Uncharacterized protein</fullName>
    </submittedName>
</protein>